<dbReference type="InterPro" id="IPR012337">
    <property type="entry name" value="RNaseH-like_sf"/>
</dbReference>
<name>A0A4C2ADY1_EUMVA</name>
<dbReference type="InterPro" id="IPR036397">
    <property type="entry name" value="RNaseH_sf"/>
</dbReference>
<keyword evidence="2" id="KW-1185">Reference proteome</keyword>
<protein>
    <submittedName>
        <fullName evidence="1">Retrovirus-related Pol polyprotein from transposon 412</fullName>
    </submittedName>
</protein>
<dbReference type="EMBL" id="BGZK01002895">
    <property type="protein sequence ID" value="GBP97205.1"/>
    <property type="molecule type" value="Genomic_DNA"/>
</dbReference>
<organism evidence="1 2">
    <name type="scientific">Eumeta variegata</name>
    <name type="common">Bagworm moth</name>
    <name type="synonym">Eumeta japonica</name>
    <dbReference type="NCBI Taxonomy" id="151549"/>
    <lineage>
        <taxon>Eukaryota</taxon>
        <taxon>Metazoa</taxon>
        <taxon>Ecdysozoa</taxon>
        <taxon>Arthropoda</taxon>
        <taxon>Hexapoda</taxon>
        <taxon>Insecta</taxon>
        <taxon>Pterygota</taxon>
        <taxon>Neoptera</taxon>
        <taxon>Endopterygota</taxon>
        <taxon>Lepidoptera</taxon>
        <taxon>Glossata</taxon>
        <taxon>Ditrysia</taxon>
        <taxon>Tineoidea</taxon>
        <taxon>Psychidae</taxon>
        <taxon>Oiketicinae</taxon>
        <taxon>Eumeta</taxon>
    </lineage>
</organism>
<evidence type="ECO:0000313" key="1">
    <source>
        <dbReference type="EMBL" id="GBP97205.1"/>
    </source>
</evidence>
<dbReference type="Gene3D" id="3.30.420.10">
    <property type="entry name" value="Ribonuclease H-like superfamily/Ribonuclease H"/>
    <property type="match status" value="1"/>
</dbReference>
<dbReference type="GO" id="GO:0003676">
    <property type="term" value="F:nucleic acid binding"/>
    <property type="evidence" value="ECO:0007669"/>
    <property type="project" value="InterPro"/>
</dbReference>
<gene>
    <name evidence="1" type="primary">POL</name>
    <name evidence="1" type="ORF">EVAR_67630_1</name>
</gene>
<accession>A0A4C2ADY1</accession>
<dbReference type="SUPFAM" id="SSF53098">
    <property type="entry name" value="Ribonuclease H-like"/>
    <property type="match status" value="1"/>
</dbReference>
<reference evidence="1 2" key="1">
    <citation type="journal article" date="2019" name="Commun. Biol.">
        <title>The bagworm genome reveals a unique fibroin gene that provides high tensile strength.</title>
        <authorList>
            <person name="Kono N."/>
            <person name="Nakamura H."/>
            <person name="Ohtoshi R."/>
            <person name="Tomita M."/>
            <person name="Numata K."/>
            <person name="Arakawa K."/>
        </authorList>
    </citation>
    <scope>NUCLEOTIDE SEQUENCE [LARGE SCALE GENOMIC DNA]</scope>
</reference>
<sequence length="122" mass="14060">MAITTPPTDVLLRYIWTWRALPTTTMGNKYILILQDDLSKFFVCVAMSDGEAETAAGTFYNEVIRKLITVNRTNLSTKLFGNVCKLLRIEKQLLTYHPPANGALGRSHRHLAEYLRSFQRRW</sequence>
<dbReference type="STRING" id="151549.A0A4C2ADY1"/>
<dbReference type="AlphaFoldDB" id="A0A4C2ADY1"/>
<evidence type="ECO:0000313" key="2">
    <source>
        <dbReference type="Proteomes" id="UP000299102"/>
    </source>
</evidence>
<comment type="caution">
    <text evidence="1">The sequence shown here is derived from an EMBL/GenBank/DDBJ whole genome shotgun (WGS) entry which is preliminary data.</text>
</comment>
<dbReference type="OrthoDB" id="413122at2759"/>
<proteinExistence type="predicted"/>
<dbReference type="Proteomes" id="UP000299102">
    <property type="component" value="Unassembled WGS sequence"/>
</dbReference>